<organism evidence="1 2">
    <name type="scientific">Pustulibacterium marinum</name>
    <dbReference type="NCBI Taxonomy" id="1224947"/>
    <lineage>
        <taxon>Bacteria</taxon>
        <taxon>Pseudomonadati</taxon>
        <taxon>Bacteroidota</taxon>
        <taxon>Flavobacteriia</taxon>
        <taxon>Flavobacteriales</taxon>
        <taxon>Flavobacteriaceae</taxon>
        <taxon>Pustulibacterium</taxon>
    </lineage>
</organism>
<proteinExistence type="predicted"/>
<evidence type="ECO:0000313" key="2">
    <source>
        <dbReference type="Proteomes" id="UP000199138"/>
    </source>
</evidence>
<dbReference type="EMBL" id="FPBK01000005">
    <property type="protein sequence ID" value="SFU49942.1"/>
    <property type="molecule type" value="Genomic_DNA"/>
</dbReference>
<dbReference type="AlphaFoldDB" id="A0A1I7GN75"/>
<name>A0A1I7GN75_9FLAO</name>
<reference evidence="1 2" key="1">
    <citation type="submission" date="2016-10" db="EMBL/GenBank/DDBJ databases">
        <authorList>
            <person name="de Groot N.N."/>
        </authorList>
    </citation>
    <scope>NUCLEOTIDE SEQUENCE [LARGE SCALE GENOMIC DNA]</scope>
    <source>
        <strain evidence="1 2">CGMCC 1.12333</strain>
    </source>
</reference>
<sequence length="549" mass="62682">MVAMVLLSSTGFMNAQHQIEDLQLTYGEELDNDGYKILKIFGEKNDKIFALALKGKKDFALKTFDSETMQIIGTYSIEFPELKDKDLDFEEIYMLNNKIYALGSVYSKKEKTYRLVGTELSEEGVLGNGVILFESTVDKNSQRGSFYYKKGVNENELLIMHTSYFKKEDAFKYELKLFNDNMEEVFSDIDKVQFDDNKKDFDFNIADFEVNFNGDVFLVTNESYRDKKKKEKVEKFQVFAYKREKSYAKEVIDIQVKDKEIINCELMSTNQNTLKLVGFFSSVRESGRANRNLRGVYEGTIDLTGATEPDMHFNDFDYETKEKLLGERKAKKDKDLKPLYRIHSLIEKEDGGLLILSEYAMVIIGDKSGIGPLGVRPITYVTNEIIVTSLNPDGSIAWTNVVAKDQDATVTELSFNIFFIGSSGNVAVGAGFAIPLTTMGKGPEYLSAIPMYEDGKLYVLFNDNKKNMGVTDMDEIKNMGNYNKAIPTLFIFDENGNLERKDPEEILKNELVIRPGVFYRKSPKDYIIYASRKREDKLGRLKLEAEASK</sequence>
<accession>A0A1I7GN75</accession>
<keyword evidence="2" id="KW-1185">Reference proteome</keyword>
<dbReference type="Proteomes" id="UP000199138">
    <property type="component" value="Unassembled WGS sequence"/>
</dbReference>
<dbReference type="STRING" id="1224947.SAMN05216480_105112"/>
<evidence type="ECO:0000313" key="1">
    <source>
        <dbReference type="EMBL" id="SFU49942.1"/>
    </source>
</evidence>
<protein>
    <submittedName>
        <fullName evidence="1">Uncharacterized protein</fullName>
    </submittedName>
</protein>
<gene>
    <name evidence="1" type="ORF">SAMN05216480_105112</name>
</gene>